<feature type="transmembrane region" description="Helical" evidence="8">
    <location>
        <begin position="290"/>
        <end position="309"/>
    </location>
</feature>
<feature type="transmembrane region" description="Helical" evidence="8">
    <location>
        <begin position="256"/>
        <end position="278"/>
    </location>
</feature>
<evidence type="ECO:0000256" key="7">
    <source>
        <dbReference type="ARBA" id="ARBA00023136"/>
    </source>
</evidence>
<sequence length="537" mass="63026">MKLRRNYLFPLTAICVAIFFINLDAVYVNIMEARNFITAREMLNEGNWIFTTMNAEPRYEKPPLPTWMTALSMSVFGMENLFALRLSAALSTLLLVLFFYRLVVSLTKQKKFAWIASLILMTSFYIIFSGRNGQWDIFAHAFMMAGIYFFYLFFTSEEQQYRNVIFAAIFFGFSFLSKGPVSHYALLLPFLVAFGWVYKFKSLRTRWKPLLLLLLLTIIISGWWNLYVYLFDTRAVAKITERETGRWLDYNVRPFYYYWNFFVHSGIWAIPALISLLYPYLKNKVFDKKAYKFALFWTLASVLLLSVIPEKKVRYLLPVFIPLALNTAFYIEYLFRNFGLKMPKKEVWIVYFNFGLIALIGLAFPVAGYIYFGSAIADFPVWFGLTAIFLTGIGLIILINLRRKNIEKVFYLTVAFMVSIIWFGLPMAKYIQVNENYNSITNVKPFLEEENLLLYEFRGFSPEIIWEYGQSIPLLEEGEALPPANAFYLLAEEGMKETLEEEFPGYELKKVESFDMNPVSSTHKSRLYRDLYLLRKY</sequence>
<keyword evidence="11" id="KW-1185">Reference proteome</keyword>
<evidence type="ECO:0000256" key="3">
    <source>
        <dbReference type="ARBA" id="ARBA00022676"/>
    </source>
</evidence>
<feature type="transmembrane region" description="Helical" evidence="8">
    <location>
        <begin position="137"/>
        <end position="154"/>
    </location>
</feature>
<comment type="caution">
    <text evidence="10">The sequence shown here is derived from an EMBL/GenBank/DDBJ whole genome shotgun (WGS) entry which is preliminary data.</text>
</comment>
<dbReference type="InterPro" id="IPR038731">
    <property type="entry name" value="RgtA/B/C-like"/>
</dbReference>
<feature type="transmembrane region" description="Helical" evidence="8">
    <location>
        <begin position="182"/>
        <end position="198"/>
    </location>
</feature>
<reference evidence="10 11" key="1">
    <citation type="submission" date="2023-09" db="EMBL/GenBank/DDBJ databases">
        <authorList>
            <person name="Rey-Velasco X."/>
        </authorList>
    </citation>
    <scope>NUCLEOTIDE SEQUENCE [LARGE SCALE GENOMIC DNA]</scope>
    <source>
        <strain evidence="10 11">F117</strain>
    </source>
</reference>
<evidence type="ECO:0000256" key="6">
    <source>
        <dbReference type="ARBA" id="ARBA00022989"/>
    </source>
</evidence>
<feature type="transmembrane region" description="Helical" evidence="8">
    <location>
        <begin position="347"/>
        <end position="373"/>
    </location>
</feature>
<feature type="transmembrane region" description="Helical" evidence="8">
    <location>
        <begin position="161"/>
        <end position="176"/>
    </location>
</feature>
<keyword evidence="3 10" id="KW-0328">Glycosyltransferase</keyword>
<evidence type="ECO:0000256" key="1">
    <source>
        <dbReference type="ARBA" id="ARBA00004651"/>
    </source>
</evidence>
<dbReference type="InterPro" id="IPR050297">
    <property type="entry name" value="LipidA_mod_glycosyltrf_83"/>
</dbReference>
<evidence type="ECO:0000256" key="5">
    <source>
        <dbReference type="ARBA" id="ARBA00022692"/>
    </source>
</evidence>
<dbReference type="PANTHER" id="PTHR33908">
    <property type="entry name" value="MANNOSYLTRANSFERASE YKCB-RELATED"/>
    <property type="match status" value="1"/>
</dbReference>
<dbReference type="PANTHER" id="PTHR33908:SF3">
    <property type="entry name" value="UNDECAPRENYL PHOSPHATE-ALPHA-4-AMINO-4-DEOXY-L-ARABINOSE ARABINOSYL TRANSFERASE"/>
    <property type="match status" value="1"/>
</dbReference>
<evidence type="ECO:0000313" key="10">
    <source>
        <dbReference type="EMBL" id="MDT0677255.1"/>
    </source>
</evidence>
<evidence type="ECO:0000256" key="2">
    <source>
        <dbReference type="ARBA" id="ARBA00022475"/>
    </source>
</evidence>
<comment type="subcellular location">
    <subcellularLocation>
        <location evidence="1">Cell membrane</location>
        <topology evidence="1">Multi-pass membrane protein</topology>
    </subcellularLocation>
</comment>
<organism evidence="10 11">
    <name type="scientific">Autumnicola musiva</name>
    <dbReference type="NCBI Taxonomy" id="3075589"/>
    <lineage>
        <taxon>Bacteria</taxon>
        <taxon>Pseudomonadati</taxon>
        <taxon>Bacteroidota</taxon>
        <taxon>Flavobacteriia</taxon>
        <taxon>Flavobacteriales</taxon>
        <taxon>Flavobacteriaceae</taxon>
        <taxon>Autumnicola</taxon>
    </lineage>
</organism>
<keyword evidence="7 8" id="KW-0472">Membrane</keyword>
<dbReference type="EC" id="2.4.-.-" evidence="10"/>
<feature type="transmembrane region" description="Helical" evidence="8">
    <location>
        <begin position="315"/>
        <end position="335"/>
    </location>
</feature>
<protein>
    <submittedName>
        <fullName evidence="10">Glycosyltransferase family 39 protein</fullName>
        <ecNumber evidence="10">2.4.-.-</ecNumber>
    </submittedName>
</protein>
<keyword evidence="6 8" id="KW-1133">Transmembrane helix</keyword>
<keyword evidence="4 10" id="KW-0808">Transferase</keyword>
<feature type="transmembrane region" description="Helical" evidence="8">
    <location>
        <begin position="410"/>
        <end position="431"/>
    </location>
</feature>
<feature type="transmembrane region" description="Helical" evidence="8">
    <location>
        <begin position="112"/>
        <end position="131"/>
    </location>
</feature>
<keyword evidence="2" id="KW-1003">Cell membrane</keyword>
<accession>A0ABU3D7B7</accession>
<dbReference type="Proteomes" id="UP001262582">
    <property type="component" value="Unassembled WGS sequence"/>
</dbReference>
<dbReference type="EMBL" id="JAVRHK010000008">
    <property type="protein sequence ID" value="MDT0677255.1"/>
    <property type="molecule type" value="Genomic_DNA"/>
</dbReference>
<feature type="domain" description="Glycosyltransferase RgtA/B/C/D-like" evidence="9">
    <location>
        <begin position="61"/>
        <end position="223"/>
    </location>
</feature>
<feature type="transmembrane region" description="Helical" evidence="8">
    <location>
        <begin position="7"/>
        <end position="30"/>
    </location>
</feature>
<feature type="transmembrane region" description="Helical" evidence="8">
    <location>
        <begin position="210"/>
        <end position="230"/>
    </location>
</feature>
<dbReference type="Pfam" id="PF13231">
    <property type="entry name" value="PMT_2"/>
    <property type="match status" value="1"/>
</dbReference>
<dbReference type="RefSeq" id="WP_311503600.1">
    <property type="nucleotide sequence ID" value="NZ_JAVRHK010000008.1"/>
</dbReference>
<proteinExistence type="predicted"/>
<name>A0ABU3D7B7_9FLAO</name>
<evidence type="ECO:0000256" key="4">
    <source>
        <dbReference type="ARBA" id="ARBA00022679"/>
    </source>
</evidence>
<evidence type="ECO:0000313" key="11">
    <source>
        <dbReference type="Proteomes" id="UP001262582"/>
    </source>
</evidence>
<keyword evidence="5 8" id="KW-0812">Transmembrane</keyword>
<evidence type="ECO:0000259" key="9">
    <source>
        <dbReference type="Pfam" id="PF13231"/>
    </source>
</evidence>
<feature type="transmembrane region" description="Helical" evidence="8">
    <location>
        <begin position="379"/>
        <end position="398"/>
    </location>
</feature>
<feature type="transmembrane region" description="Helical" evidence="8">
    <location>
        <begin position="82"/>
        <end position="100"/>
    </location>
</feature>
<dbReference type="GO" id="GO:0016757">
    <property type="term" value="F:glycosyltransferase activity"/>
    <property type="evidence" value="ECO:0007669"/>
    <property type="project" value="UniProtKB-KW"/>
</dbReference>
<gene>
    <name evidence="10" type="ORF">RM539_11770</name>
</gene>
<evidence type="ECO:0000256" key="8">
    <source>
        <dbReference type="SAM" id="Phobius"/>
    </source>
</evidence>